<gene>
    <name evidence="2" type="ORF">M437DRAFT_87862</name>
</gene>
<keyword evidence="3" id="KW-1185">Reference proteome</keyword>
<evidence type="ECO:0000256" key="1">
    <source>
        <dbReference type="SAM" id="MobiDB-lite"/>
    </source>
</evidence>
<dbReference type="RefSeq" id="XP_040876272.1">
    <property type="nucleotide sequence ID" value="XM_041028724.1"/>
</dbReference>
<dbReference type="AlphaFoldDB" id="A0A074VJI8"/>
<feature type="region of interest" description="Disordered" evidence="1">
    <location>
        <begin position="155"/>
        <end position="186"/>
    </location>
</feature>
<proteinExistence type="predicted"/>
<dbReference type="HOGENOM" id="CLU_1454107_0_0_1"/>
<evidence type="ECO:0000313" key="3">
    <source>
        <dbReference type="Proteomes" id="UP000030672"/>
    </source>
</evidence>
<organism evidence="2 3">
    <name type="scientific">Aureobasidium melanogenum (strain CBS 110374)</name>
    <name type="common">Aureobasidium pullulans var. melanogenum</name>
    <dbReference type="NCBI Taxonomy" id="1043003"/>
    <lineage>
        <taxon>Eukaryota</taxon>
        <taxon>Fungi</taxon>
        <taxon>Dikarya</taxon>
        <taxon>Ascomycota</taxon>
        <taxon>Pezizomycotina</taxon>
        <taxon>Dothideomycetes</taxon>
        <taxon>Dothideomycetidae</taxon>
        <taxon>Dothideales</taxon>
        <taxon>Saccotheciaceae</taxon>
        <taxon>Aureobasidium</taxon>
    </lineage>
</organism>
<dbReference type="GeneID" id="63922097"/>
<accession>A0A074VJI8</accession>
<name>A0A074VJI8_AURM1</name>
<sequence>MGNEDLIIPDFVQKYLDTPDGKARVEQMLKQEAIASPIPTPNFGSPAPTRNFVEPPGLGATGPLTTTSTPTTTKTYTTGYITGTGAAVCDLSKMKSDFKQMDNVVNKLKLANKDTLEGLAHLTQQAQRVEQALNAVSKGIQDNLNAAEAIQEKLKKPVPAAPVPTPDQIKDAAMKGGWKPKKDIFE</sequence>
<dbReference type="Proteomes" id="UP000030672">
    <property type="component" value="Unassembled WGS sequence"/>
</dbReference>
<protein>
    <submittedName>
        <fullName evidence="2">Uncharacterized protein</fullName>
    </submittedName>
</protein>
<dbReference type="EMBL" id="KL584849">
    <property type="protein sequence ID" value="KEQ59249.1"/>
    <property type="molecule type" value="Genomic_DNA"/>
</dbReference>
<evidence type="ECO:0000313" key="2">
    <source>
        <dbReference type="EMBL" id="KEQ59249.1"/>
    </source>
</evidence>
<reference evidence="2 3" key="1">
    <citation type="journal article" date="2014" name="BMC Genomics">
        <title>Genome sequencing of four Aureobasidium pullulans varieties: biotechnological potential, stress tolerance, and description of new species.</title>
        <authorList>
            <person name="Gostin Ar C."/>
            <person name="Ohm R.A."/>
            <person name="Kogej T."/>
            <person name="Sonjak S."/>
            <person name="Turk M."/>
            <person name="Zajc J."/>
            <person name="Zalar P."/>
            <person name="Grube M."/>
            <person name="Sun H."/>
            <person name="Han J."/>
            <person name="Sharma A."/>
            <person name="Chiniquy J."/>
            <person name="Ngan C.Y."/>
            <person name="Lipzen A."/>
            <person name="Barry K."/>
            <person name="Grigoriev I.V."/>
            <person name="Gunde-Cimerman N."/>
        </authorList>
    </citation>
    <scope>NUCLEOTIDE SEQUENCE [LARGE SCALE GENOMIC DNA]</scope>
    <source>
        <strain evidence="2 3">CBS 110374</strain>
    </source>
</reference>